<keyword evidence="9" id="KW-0966">Cell projection</keyword>
<evidence type="ECO:0000256" key="5">
    <source>
        <dbReference type="ARBA" id="ARBA00022737"/>
    </source>
</evidence>
<dbReference type="PROSITE" id="PS51450">
    <property type="entry name" value="LRR"/>
    <property type="match status" value="3"/>
</dbReference>
<dbReference type="GO" id="GO:0005874">
    <property type="term" value="C:microtubule"/>
    <property type="evidence" value="ECO:0007669"/>
    <property type="project" value="UniProtKB-KW"/>
</dbReference>
<evidence type="ECO:0000256" key="7">
    <source>
        <dbReference type="ARBA" id="ARBA00023175"/>
    </source>
</evidence>
<dbReference type="AlphaFoldDB" id="A0A024FU73"/>
<evidence type="ECO:0000256" key="4">
    <source>
        <dbReference type="ARBA" id="ARBA00022701"/>
    </source>
</evidence>
<dbReference type="PANTHER" id="PTHR15454">
    <property type="entry name" value="NISCHARIN RELATED"/>
    <property type="match status" value="1"/>
</dbReference>
<evidence type="ECO:0000256" key="10">
    <source>
        <dbReference type="ARBA" id="ARBA00049659"/>
    </source>
</evidence>
<sequence>MQRKKRTDKPSIRFDASKDEVTPGITDTNIYATSESTKDITLDLSNRSLKAIQQSGHAHIPPYIAQLNVSRNYMESIPHLQAAILINLDISLNRIASLQGIHRMTHLQELNLGYNRLTDVSMLAYCHDLRQVNLTGNRIKSSRGLESLLLLQSLDLSDNLIRAIGAVRPLSLCQQLTHLALRGNPFSLDLKYRVRIRDTIPSVLVLDGKALRAKVRLYYHMSFLLSSSSDSDSDVEEVISSLAERNATDDSVRHETPAITDTSSMVGAKALLETSYSRASYLPAIGRVAEEKDILQSFVDTTTDPKGEIVISRDRIDAIDKNPSNIAVCNKRKVKEDSECPSQLRSKKAKDKVRQQRLKGQSGIGSDFRTWKSDAEMVMRQQYD</sequence>
<dbReference type="GO" id="GO:0030286">
    <property type="term" value="C:dynein complex"/>
    <property type="evidence" value="ECO:0007669"/>
    <property type="project" value="UniProtKB-KW"/>
</dbReference>
<evidence type="ECO:0000256" key="2">
    <source>
        <dbReference type="ARBA" id="ARBA00022490"/>
    </source>
</evidence>
<dbReference type="Proteomes" id="UP000053237">
    <property type="component" value="Unassembled WGS sequence"/>
</dbReference>
<dbReference type="Gene3D" id="3.80.10.10">
    <property type="entry name" value="Ribonuclease Inhibitor"/>
    <property type="match status" value="1"/>
</dbReference>
<keyword evidence="5" id="KW-0677">Repeat</keyword>
<dbReference type="Pfam" id="PF12799">
    <property type="entry name" value="LRR_4"/>
    <property type="match status" value="1"/>
</dbReference>
<dbReference type="OrthoDB" id="272149at2759"/>
<comment type="subcellular location">
    <subcellularLocation>
        <location evidence="1">Cytoplasm</location>
        <location evidence="1">Cytoskeleton</location>
        <location evidence="1">Cilium axoneme</location>
    </subcellularLocation>
</comment>
<name>A0A024FU73_9STRA</name>
<organism evidence="13 14">
    <name type="scientific">Albugo candida</name>
    <dbReference type="NCBI Taxonomy" id="65357"/>
    <lineage>
        <taxon>Eukaryota</taxon>
        <taxon>Sar</taxon>
        <taxon>Stramenopiles</taxon>
        <taxon>Oomycota</taxon>
        <taxon>Peronosporomycetes</taxon>
        <taxon>Albuginales</taxon>
        <taxon>Albuginaceae</taxon>
        <taxon>Albugo</taxon>
    </lineage>
</organism>
<comment type="similarity">
    <text evidence="10">Belongs to the dynein light chain LC1-type family.</text>
</comment>
<gene>
    <name evidence="13" type="ORF">BN9_102010</name>
</gene>
<dbReference type="EMBL" id="CAIX01000261">
    <property type="protein sequence ID" value="CCI10462.1"/>
    <property type="molecule type" value="Genomic_DNA"/>
</dbReference>
<dbReference type="GO" id="GO:0005930">
    <property type="term" value="C:axoneme"/>
    <property type="evidence" value="ECO:0007669"/>
    <property type="project" value="UniProtKB-SubCell"/>
</dbReference>
<dbReference type="InterPro" id="IPR032675">
    <property type="entry name" value="LRR_dom_sf"/>
</dbReference>
<proteinExistence type="inferred from homology"/>
<feature type="compositionally biased region" description="Basic residues" evidence="12">
    <location>
        <begin position="345"/>
        <end position="357"/>
    </location>
</feature>
<evidence type="ECO:0000256" key="8">
    <source>
        <dbReference type="ARBA" id="ARBA00023212"/>
    </source>
</evidence>
<dbReference type="PANTHER" id="PTHR15454:SF73">
    <property type="entry name" value="DYNEIN AXONEMAL LIGHT CHAIN 1"/>
    <property type="match status" value="1"/>
</dbReference>
<protein>
    <recommendedName>
        <fullName evidence="11">Dynein axonemal light chain 1</fullName>
    </recommendedName>
</protein>
<keyword evidence="8" id="KW-0206">Cytoskeleton</keyword>
<keyword evidence="14" id="KW-1185">Reference proteome</keyword>
<keyword evidence="4" id="KW-0493">Microtubule</keyword>
<accession>A0A024FU73</accession>
<evidence type="ECO:0000256" key="9">
    <source>
        <dbReference type="ARBA" id="ARBA00023273"/>
    </source>
</evidence>
<reference evidence="13 14" key="1">
    <citation type="submission" date="2012-05" db="EMBL/GenBank/DDBJ databases">
        <title>Recombination and specialization in a pathogen metapopulation.</title>
        <authorList>
            <person name="Gardiner A."/>
            <person name="Kemen E."/>
            <person name="Schultz-Larsen T."/>
            <person name="MacLean D."/>
            <person name="Van Oosterhout C."/>
            <person name="Jones J.D.G."/>
        </authorList>
    </citation>
    <scope>NUCLEOTIDE SEQUENCE [LARGE SCALE GENOMIC DNA]</scope>
    <source>
        <strain evidence="13 14">Ac Nc2</strain>
    </source>
</reference>
<comment type="caution">
    <text evidence="13">The sequence shown here is derived from an EMBL/GenBank/DDBJ whole genome shotgun (WGS) entry which is preliminary data.</text>
</comment>
<evidence type="ECO:0000256" key="3">
    <source>
        <dbReference type="ARBA" id="ARBA00022614"/>
    </source>
</evidence>
<keyword evidence="3" id="KW-0433">Leucine-rich repeat</keyword>
<keyword evidence="2" id="KW-0963">Cytoplasm</keyword>
<dbReference type="InterPro" id="IPR025875">
    <property type="entry name" value="Leu-rich_rpt_4"/>
</dbReference>
<dbReference type="InterPro" id="IPR001611">
    <property type="entry name" value="Leu-rich_rpt"/>
</dbReference>
<evidence type="ECO:0000256" key="11">
    <source>
        <dbReference type="ARBA" id="ARBA00049760"/>
    </source>
</evidence>
<keyword evidence="6" id="KW-0243">Dynein</keyword>
<evidence type="ECO:0000313" key="13">
    <source>
        <dbReference type="EMBL" id="CCI10462.1"/>
    </source>
</evidence>
<evidence type="ECO:0000256" key="12">
    <source>
        <dbReference type="SAM" id="MobiDB-lite"/>
    </source>
</evidence>
<dbReference type="SUPFAM" id="SSF52058">
    <property type="entry name" value="L domain-like"/>
    <property type="match status" value="1"/>
</dbReference>
<keyword evidence="7" id="KW-0505">Motor protein</keyword>
<evidence type="ECO:0000256" key="6">
    <source>
        <dbReference type="ARBA" id="ARBA00023017"/>
    </source>
</evidence>
<dbReference type="InParanoid" id="A0A024FU73"/>
<evidence type="ECO:0000256" key="1">
    <source>
        <dbReference type="ARBA" id="ARBA00004430"/>
    </source>
</evidence>
<feature type="region of interest" description="Disordered" evidence="12">
    <location>
        <begin position="339"/>
        <end position="366"/>
    </location>
</feature>
<evidence type="ECO:0000313" key="14">
    <source>
        <dbReference type="Proteomes" id="UP000053237"/>
    </source>
</evidence>